<organism evidence="1">
    <name type="scientific">bioreactor metagenome</name>
    <dbReference type="NCBI Taxonomy" id="1076179"/>
    <lineage>
        <taxon>unclassified sequences</taxon>
        <taxon>metagenomes</taxon>
        <taxon>ecological metagenomes</taxon>
    </lineage>
</organism>
<evidence type="ECO:0000313" key="1">
    <source>
        <dbReference type="EMBL" id="MPN31909.1"/>
    </source>
</evidence>
<proteinExistence type="predicted"/>
<dbReference type="EMBL" id="VSSQ01083652">
    <property type="protein sequence ID" value="MPN31909.1"/>
    <property type="molecule type" value="Genomic_DNA"/>
</dbReference>
<dbReference type="AlphaFoldDB" id="A0A645H1N7"/>
<gene>
    <name evidence="1" type="ORF">SDC9_179384</name>
</gene>
<sequence>MPVDYTPEAVVLVLQLDPVDQCTRHVTVMKFACRSHSAEYPLFFVARAV</sequence>
<protein>
    <submittedName>
        <fullName evidence="1">Uncharacterized protein</fullName>
    </submittedName>
</protein>
<name>A0A645H1N7_9ZZZZ</name>
<reference evidence="1" key="1">
    <citation type="submission" date="2019-08" db="EMBL/GenBank/DDBJ databases">
        <authorList>
            <person name="Kucharzyk K."/>
            <person name="Murdoch R.W."/>
            <person name="Higgins S."/>
            <person name="Loffler F."/>
        </authorList>
    </citation>
    <scope>NUCLEOTIDE SEQUENCE</scope>
</reference>
<comment type="caution">
    <text evidence="1">The sequence shown here is derived from an EMBL/GenBank/DDBJ whole genome shotgun (WGS) entry which is preliminary data.</text>
</comment>
<accession>A0A645H1N7</accession>